<reference evidence="1 2" key="1">
    <citation type="submission" date="2005-09" db="EMBL/GenBank/DDBJ databases">
        <authorList>
            <person name="Mural R.J."/>
            <person name="Li P.W."/>
            <person name="Adams M.D."/>
            <person name="Amanatides P.G."/>
            <person name="Baden-Tillson H."/>
            <person name="Barnstead M."/>
            <person name="Chin S.H."/>
            <person name="Dew I."/>
            <person name="Evans C.A."/>
            <person name="Ferriera S."/>
            <person name="Flanigan M."/>
            <person name="Fosler C."/>
            <person name="Glodek A."/>
            <person name="Gu Z."/>
            <person name="Holt R.A."/>
            <person name="Jennings D."/>
            <person name="Kraft C.L."/>
            <person name="Lu F."/>
            <person name="Nguyen T."/>
            <person name="Nusskern D.R."/>
            <person name="Pfannkoch C.M."/>
            <person name="Sitter C."/>
            <person name="Sutton G.G."/>
            <person name="Venter J.C."/>
            <person name="Wang Z."/>
            <person name="Woodage T."/>
            <person name="Zheng X.H."/>
            <person name="Zhong F."/>
        </authorList>
    </citation>
    <scope>NUCLEOTIDE SEQUENCE [LARGE SCALE GENOMIC DNA]</scope>
    <source>
        <strain>BN</strain>
        <strain evidence="2">Sprague-Dawley</strain>
    </source>
</reference>
<sequence>MLFTFRSFLSVHSPVECKTSPSSLRAASPDPELLAAILSGCRKCRFSAILLKLLPSSVKKSFIIVNHFIQPLLLAS</sequence>
<gene>
    <name evidence="1" type="primary">Mtmr2_predicted</name>
    <name evidence="1" type="ORF">rCG_31819</name>
</gene>
<dbReference type="EMBL" id="CH473993">
    <property type="protein sequence ID" value="EDL78493.1"/>
    <property type="molecule type" value="Genomic_DNA"/>
</dbReference>
<dbReference type="Proteomes" id="UP000234681">
    <property type="component" value="Chromosome 8"/>
</dbReference>
<accession>A6JN76</accession>
<proteinExistence type="predicted"/>
<name>A6JN76_RAT</name>
<evidence type="ECO:0000313" key="1">
    <source>
        <dbReference type="EMBL" id="EDL78493.1"/>
    </source>
</evidence>
<organism evidence="1 2">
    <name type="scientific">Rattus norvegicus</name>
    <name type="common">Rat</name>
    <dbReference type="NCBI Taxonomy" id="10116"/>
    <lineage>
        <taxon>Eukaryota</taxon>
        <taxon>Metazoa</taxon>
        <taxon>Chordata</taxon>
        <taxon>Craniata</taxon>
        <taxon>Vertebrata</taxon>
        <taxon>Euteleostomi</taxon>
        <taxon>Mammalia</taxon>
        <taxon>Eutheria</taxon>
        <taxon>Euarchontoglires</taxon>
        <taxon>Glires</taxon>
        <taxon>Rodentia</taxon>
        <taxon>Myomorpha</taxon>
        <taxon>Muroidea</taxon>
        <taxon>Muridae</taxon>
        <taxon>Murinae</taxon>
        <taxon>Rattus</taxon>
    </lineage>
</organism>
<evidence type="ECO:0000313" key="2">
    <source>
        <dbReference type="Proteomes" id="UP000234681"/>
    </source>
</evidence>
<dbReference type="AlphaFoldDB" id="A6JN76"/>
<protein>
    <submittedName>
        <fullName evidence="1">Myotubularin related protein 2 (Predicted), isoform CRA_c</fullName>
    </submittedName>
</protein>